<dbReference type="GO" id="GO:0003677">
    <property type="term" value="F:DNA binding"/>
    <property type="evidence" value="ECO:0007669"/>
    <property type="project" value="UniProtKB-KW"/>
</dbReference>
<dbReference type="Gene3D" id="3.40.50.300">
    <property type="entry name" value="P-loop containing nucleotide triphosphate hydrolases"/>
    <property type="match status" value="1"/>
</dbReference>
<evidence type="ECO:0000256" key="4">
    <source>
        <dbReference type="ARBA" id="ARBA00022741"/>
    </source>
</evidence>
<dbReference type="PROSITE" id="PS51199">
    <property type="entry name" value="SF4_HELICASE"/>
    <property type="match status" value="1"/>
</dbReference>
<evidence type="ECO:0000256" key="7">
    <source>
        <dbReference type="ARBA" id="ARBA00022840"/>
    </source>
</evidence>
<dbReference type="GO" id="GO:0005524">
    <property type="term" value="F:ATP binding"/>
    <property type="evidence" value="ECO:0007669"/>
    <property type="project" value="UniProtKB-KW"/>
</dbReference>
<dbReference type="SUPFAM" id="SSF52540">
    <property type="entry name" value="P-loop containing nucleoside triphosphate hydrolases"/>
    <property type="match status" value="1"/>
</dbReference>
<dbReference type="GO" id="GO:0042802">
    <property type="term" value="F:identical protein binding"/>
    <property type="evidence" value="ECO:0007669"/>
    <property type="project" value="UniProtKB-ARBA"/>
</dbReference>
<dbReference type="EMBL" id="UOGA01000193">
    <property type="protein sequence ID" value="VAX21049.1"/>
    <property type="molecule type" value="Genomic_DNA"/>
</dbReference>
<feature type="region of interest" description="Disordered" evidence="12">
    <location>
        <begin position="1"/>
        <end position="22"/>
    </location>
</feature>
<dbReference type="GO" id="GO:0005829">
    <property type="term" value="C:cytosol"/>
    <property type="evidence" value="ECO:0007669"/>
    <property type="project" value="TreeGrafter"/>
</dbReference>
<keyword evidence="5 14" id="KW-0378">Hydrolase</keyword>
<dbReference type="FunFam" id="3.40.50.300:FF:000076">
    <property type="entry name" value="Replicative DNA helicase"/>
    <property type="match status" value="1"/>
</dbReference>
<evidence type="ECO:0000256" key="6">
    <source>
        <dbReference type="ARBA" id="ARBA00022806"/>
    </source>
</evidence>
<keyword evidence="6 14" id="KW-0347">Helicase</keyword>
<dbReference type="Pfam" id="PF03796">
    <property type="entry name" value="DnaB_C"/>
    <property type="match status" value="1"/>
</dbReference>
<dbReference type="CDD" id="cd00984">
    <property type="entry name" value="DnaB_C"/>
    <property type="match status" value="1"/>
</dbReference>
<dbReference type="AlphaFoldDB" id="A0A3B1BSZ7"/>
<dbReference type="InterPro" id="IPR007694">
    <property type="entry name" value="DNA_helicase_DnaB-like_C"/>
</dbReference>
<comment type="catalytic activity">
    <reaction evidence="11">
        <text>ATP + H2O = ADP + phosphate + H(+)</text>
        <dbReference type="Rhea" id="RHEA:13065"/>
        <dbReference type="ChEBI" id="CHEBI:15377"/>
        <dbReference type="ChEBI" id="CHEBI:15378"/>
        <dbReference type="ChEBI" id="CHEBI:30616"/>
        <dbReference type="ChEBI" id="CHEBI:43474"/>
        <dbReference type="ChEBI" id="CHEBI:456216"/>
        <dbReference type="EC" id="5.6.2.3"/>
    </reaction>
</comment>
<dbReference type="GO" id="GO:0016887">
    <property type="term" value="F:ATP hydrolysis activity"/>
    <property type="evidence" value="ECO:0007669"/>
    <property type="project" value="RHEA"/>
</dbReference>
<evidence type="ECO:0000256" key="11">
    <source>
        <dbReference type="ARBA" id="ARBA00048954"/>
    </source>
</evidence>
<dbReference type="SUPFAM" id="SSF48024">
    <property type="entry name" value="N-terminal domain of DnaB helicase"/>
    <property type="match status" value="1"/>
</dbReference>
<keyword evidence="4" id="KW-0547">Nucleotide-binding</keyword>
<evidence type="ECO:0000259" key="13">
    <source>
        <dbReference type="PROSITE" id="PS51199"/>
    </source>
</evidence>
<keyword evidence="2" id="KW-0639">Primosome</keyword>
<sequence length="469" mass="52712">MTDRPPRMIGSEASIPSRTPPHNMDMEQAILGAILLDNEALPKALEALTGSVDFYKPAHRKIYEGILDLYERNEPVDLMTLAEALRKKGWIEQVGGVDYLAELLDIVPTSANIKIHCKTVRENAVLRKLISVAGETVTMAYEHDDDVDKLVDNIESMILNISQERARGSFVQVKNILKSTMKTVEDLYDNKSLITGVASGYKDLDEKTTGFQKSDLIIVAGRPSMGKTAFAFNVIQNYTKINEEGVVCVFSLEMSSEQLVIRMLCSEARVSSQKLRTGYLAQSDWPKLTMAAGNLYKRSIFIDDTPSQTILDMRGKARRLQAEKGRLDLVVIDYLQLMDSRGRVESRVQEVSGITRSLKQLAKELNVPVIAISQLSRKVEDRVGSKRPQLSDLRESGSIEQDADVVLFVYRDEFYNPDKVESQGVAEIIIGKQRNGPLGNIKLTFLKDFTRFEDHIRQEGGYSDSYEEF</sequence>
<dbReference type="InterPro" id="IPR007692">
    <property type="entry name" value="DNA_helicase_DnaB"/>
</dbReference>
<dbReference type="EC" id="5.6.2.3" evidence="10"/>
<dbReference type="NCBIfam" id="TIGR00665">
    <property type="entry name" value="DnaB"/>
    <property type="match status" value="1"/>
</dbReference>
<evidence type="ECO:0000256" key="8">
    <source>
        <dbReference type="ARBA" id="ARBA00023125"/>
    </source>
</evidence>
<dbReference type="NCBIfam" id="NF004384">
    <property type="entry name" value="PRK05748.1"/>
    <property type="match status" value="1"/>
</dbReference>
<dbReference type="GO" id="GO:0043139">
    <property type="term" value="F:5'-3' DNA helicase activity"/>
    <property type="evidence" value="ECO:0007669"/>
    <property type="project" value="UniProtKB-EC"/>
</dbReference>
<protein>
    <recommendedName>
        <fullName evidence="10">DNA 5'-3' helicase</fullName>
        <ecNumber evidence="10">5.6.2.3</ecNumber>
    </recommendedName>
</protein>
<accession>A0A3B1BSZ7</accession>
<evidence type="ECO:0000256" key="3">
    <source>
        <dbReference type="ARBA" id="ARBA00022705"/>
    </source>
</evidence>
<dbReference type="GO" id="GO:1990077">
    <property type="term" value="C:primosome complex"/>
    <property type="evidence" value="ECO:0007669"/>
    <property type="project" value="UniProtKB-KW"/>
</dbReference>
<dbReference type="InterPro" id="IPR027417">
    <property type="entry name" value="P-loop_NTPase"/>
</dbReference>
<dbReference type="Gene3D" id="1.10.860.10">
    <property type="entry name" value="DNAb Helicase, Chain A"/>
    <property type="match status" value="1"/>
</dbReference>
<dbReference type="GO" id="GO:0006269">
    <property type="term" value="P:DNA replication, synthesis of primer"/>
    <property type="evidence" value="ECO:0007669"/>
    <property type="project" value="UniProtKB-KW"/>
</dbReference>
<dbReference type="FunFam" id="1.10.860.10:FF:000001">
    <property type="entry name" value="Replicative DNA helicase"/>
    <property type="match status" value="1"/>
</dbReference>
<keyword evidence="9" id="KW-0413">Isomerase</keyword>
<feature type="domain" description="SF4 helicase" evidence="13">
    <location>
        <begin position="190"/>
        <end position="459"/>
    </location>
</feature>
<dbReference type="PANTHER" id="PTHR30153">
    <property type="entry name" value="REPLICATIVE DNA HELICASE DNAB"/>
    <property type="match status" value="1"/>
</dbReference>
<dbReference type="Pfam" id="PF00772">
    <property type="entry name" value="DnaB"/>
    <property type="match status" value="1"/>
</dbReference>
<evidence type="ECO:0000256" key="9">
    <source>
        <dbReference type="ARBA" id="ARBA00023235"/>
    </source>
</evidence>
<reference evidence="14" key="1">
    <citation type="submission" date="2018-06" db="EMBL/GenBank/DDBJ databases">
        <authorList>
            <person name="Zhirakovskaya E."/>
        </authorList>
    </citation>
    <scope>NUCLEOTIDE SEQUENCE</scope>
</reference>
<dbReference type="InterPro" id="IPR007693">
    <property type="entry name" value="DNA_helicase_DnaB-like_N"/>
</dbReference>
<evidence type="ECO:0000256" key="12">
    <source>
        <dbReference type="SAM" id="MobiDB-lite"/>
    </source>
</evidence>
<comment type="similarity">
    <text evidence="1">Belongs to the helicase family. DnaB subfamily.</text>
</comment>
<evidence type="ECO:0000256" key="5">
    <source>
        <dbReference type="ARBA" id="ARBA00022801"/>
    </source>
</evidence>
<dbReference type="InterPro" id="IPR036185">
    <property type="entry name" value="DNA_heli_DnaB-like_N_sf"/>
</dbReference>
<gene>
    <name evidence="14" type="ORF">MNBD_NITROSPINAE04-2227</name>
</gene>
<evidence type="ECO:0000256" key="1">
    <source>
        <dbReference type="ARBA" id="ARBA00008428"/>
    </source>
</evidence>
<evidence type="ECO:0000313" key="14">
    <source>
        <dbReference type="EMBL" id="VAX21049.1"/>
    </source>
</evidence>
<proteinExistence type="inferred from homology"/>
<keyword evidence="7" id="KW-0067">ATP-binding</keyword>
<dbReference type="PANTHER" id="PTHR30153:SF2">
    <property type="entry name" value="REPLICATIVE DNA HELICASE"/>
    <property type="match status" value="1"/>
</dbReference>
<name>A0A3B1BSZ7_9ZZZZ</name>
<evidence type="ECO:0000256" key="10">
    <source>
        <dbReference type="ARBA" id="ARBA00044969"/>
    </source>
</evidence>
<keyword evidence="3" id="KW-0235">DNA replication</keyword>
<evidence type="ECO:0000256" key="2">
    <source>
        <dbReference type="ARBA" id="ARBA00022515"/>
    </source>
</evidence>
<dbReference type="InterPro" id="IPR016136">
    <property type="entry name" value="DNA_helicase_N/primase_C"/>
</dbReference>
<organism evidence="14">
    <name type="scientific">hydrothermal vent metagenome</name>
    <dbReference type="NCBI Taxonomy" id="652676"/>
    <lineage>
        <taxon>unclassified sequences</taxon>
        <taxon>metagenomes</taxon>
        <taxon>ecological metagenomes</taxon>
    </lineage>
</organism>
<keyword evidence="8" id="KW-0238">DNA-binding</keyword>